<dbReference type="RefSeq" id="XP_014170331.1">
    <property type="nucleotide sequence ID" value="XM_014314856.1"/>
</dbReference>
<evidence type="ECO:0000256" key="6">
    <source>
        <dbReference type="ARBA" id="ARBA00018074"/>
    </source>
</evidence>
<keyword evidence="9 19" id="KW-1133">Transmembrane helix</keyword>
<evidence type="ECO:0000256" key="10">
    <source>
        <dbReference type="ARBA" id="ARBA00023006"/>
    </source>
</evidence>
<evidence type="ECO:0000256" key="13">
    <source>
        <dbReference type="ARBA" id="ARBA00023136"/>
    </source>
</evidence>
<evidence type="ECO:0000256" key="2">
    <source>
        <dbReference type="ARBA" id="ARBA00004477"/>
    </source>
</evidence>
<sequence>MTSNIFSRFAPSGRGDRPFFEELGDEEGDGNRLDEEQRSGLALDEDNLNQQFQDYDLEHAEGLGMGDSRATIASAAGPAIMGAAAMRSHGQPRRNDSRPRWAVPGAEDDGDNDDVPGSLLVEAHGPGQAPLPPLLKAAPLRSNVPKKGTGPAKAGAGAVSGAATKRNRVLWDAAQNQQRLHNDEPAGADRFGASEVRGDSQLAEASTAGPGNALLSYFKASGGRRGGIPHDIAMWRWVNVTNLDNFIRDVYDYHRACGLRCILMERLLHLVNVAFVAVFLTFLTQCLDYSKIRGSTEMDQILVPQCTRNMSWIWNIGLWLFAFYFIWKTMQFFIFDMRRLLNLRDFFVYLLQIPEHDMQTVSWQDVVVKIMALRDQNPKTAINMTRVQREWIGSQSKERLDAHDIANRLMRRENYLIALFNKDILNLDIPLPFLRNTQLLTRTLEWTLWFAVLDFVFDERGQVNQEFLKASRRSQLSLKLKSRFFFAGFMNLLLAPFVACYLVIIYFLTYYNEYQKNPSALGARAYTPLAEWKFREFNELDHLFEERLNMSYPFATRYLEQFPKKKTEQVAKTVAFIAGSVMTVLAIASLVDPELFLGFEITHDRTVLFYVGIFATVWATARGMITEENSVFDPEYALRNVIEYTHYEPDHWKGRLHSHSVKMEFSELYQNKIKIFLEEIVSILITPLVLFVSLPKCSDQIVDFFREFTIHVDGLGYVCSFAVFDFNKDVNGGGGGGAGGGNSKRPKQPDSLGAGADVRDDYYSTKHGKMAASYYGFLDNYVINPKTGIPGHHPPVGRHHHSQFHPPPAFPGLNSPTLAADMQSSRMRMRAGGGGGGGGSGPSQSLLRTPRFGPTVGGPQPSPMASILLDPHNQPSASTFASRSVHRLRTRGGYTGDGRTIQEPVMEGDDGEDDDGSEQQQRLQQQEEEQSETFQGGAGLEESTWQTSPPKGPSRESSSGVVEEEDVGVLGLMYQFQQAHMNHKPGGGR</sequence>
<evidence type="ECO:0000256" key="11">
    <source>
        <dbReference type="ARBA" id="ARBA00023034"/>
    </source>
</evidence>
<dbReference type="PANTHER" id="PTHR13038">
    <property type="entry name" value="APG9 AUTOPHAGY 9"/>
    <property type="match status" value="1"/>
</dbReference>
<feature type="transmembrane region" description="Helical" evidence="19">
    <location>
        <begin position="270"/>
        <end position="292"/>
    </location>
</feature>
<dbReference type="FunCoup" id="F0XNF8">
    <property type="interactions" value="199"/>
</dbReference>
<evidence type="ECO:0000313" key="21">
    <source>
        <dbReference type="EMBL" id="EFX00849.1"/>
    </source>
</evidence>
<feature type="transmembrane region" description="Helical" evidence="19">
    <location>
        <begin position="574"/>
        <end position="595"/>
    </location>
</feature>
<comment type="catalytic activity">
    <reaction evidence="17">
        <text>a 1,2-diacyl-sn-glycero-3-phospho-(1D-myo-inositol-3-phosphate)(in) = a 1,2-diacyl-sn-glycero-3-phospho-(1D-myo-inositol-3-phosphate)(out)</text>
        <dbReference type="Rhea" id="RHEA:67920"/>
        <dbReference type="ChEBI" id="CHEBI:58088"/>
    </reaction>
</comment>
<keyword evidence="7 19" id="KW-0813">Transport</keyword>
<evidence type="ECO:0000256" key="14">
    <source>
        <dbReference type="ARBA" id="ARBA00023329"/>
    </source>
</evidence>
<dbReference type="HOGENOM" id="CLU_006200_1_1_1"/>
<comment type="subcellular location">
    <subcellularLocation>
        <location evidence="1">Cytoplasmic vesicle membrane</location>
        <topology evidence="1">Multi-pass membrane protein</topology>
    </subcellularLocation>
    <subcellularLocation>
        <location evidence="2">Endoplasmic reticulum membrane</location>
        <topology evidence="2">Multi-pass membrane protein</topology>
    </subcellularLocation>
    <subcellularLocation>
        <location evidence="4">Golgi apparatus membrane</location>
        <topology evidence="4">Multi-pass membrane protein</topology>
    </subcellularLocation>
    <subcellularLocation>
        <location evidence="3 19">Preautophagosomal structure membrane</location>
        <topology evidence="3 19">Multi-pass membrane protein</topology>
    </subcellularLocation>
</comment>
<dbReference type="EMBL" id="GL629795">
    <property type="protein sequence ID" value="EFX00849.1"/>
    <property type="molecule type" value="Genomic_DNA"/>
</dbReference>
<comment type="caution">
    <text evidence="19">Lacks conserved residue(s) required for the propagation of feature annotation.</text>
</comment>
<dbReference type="PANTHER" id="PTHR13038:SF10">
    <property type="entry name" value="AUTOPHAGY-RELATED PROTEIN 9"/>
    <property type="match status" value="1"/>
</dbReference>
<feature type="region of interest" description="Disordered" evidence="20">
    <location>
        <begin position="1"/>
        <end position="39"/>
    </location>
</feature>
<feature type="compositionally biased region" description="Basic and acidic residues" evidence="20">
    <location>
        <begin position="29"/>
        <end position="38"/>
    </location>
</feature>
<evidence type="ECO:0000256" key="19">
    <source>
        <dbReference type="RuleBase" id="RU364027"/>
    </source>
</evidence>
<proteinExistence type="inferred from homology"/>
<feature type="region of interest" description="Disordered" evidence="20">
    <location>
        <begin position="736"/>
        <end position="758"/>
    </location>
</feature>
<dbReference type="OrthoDB" id="2020634at2759"/>
<dbReference type="Proteomes" id="UP000007796">
    <property type="component" value="Unassembled WGS sequence"/>
</dbReference>
<evidence type="ECO:0000256" key="16">
    <source>
        <dbReference type="ARBA" id="ARBA00024615"/>
    </source>
</evidence>
<evidence type="ECO:0000256" key="12">
    <source>
        <dbReference type="ARBA" id="ARBA00023055"/>
    </source>
</evidence>
<dbReference type="Pfam" id="PF04109">
    <property type="entry name" value="ATG9"/>
    <property type="match status" value="1"/>
</dbReference>
<name>F0XNF8_GROCL</name>
<evidence type="ECO:0000256" key="17">
    <source>
        <dbReference type="ARBA" id="ARBA00024621"/>
    </source>
</evidence>
<dbReference type="GO" id="GO:0034045">
    <property type="term" value="C:phagophore assembly site membrane"/>
    <property type="evidence" value="ECO:0007669"/>
    <property type="project" value="UniProtKB-SubCell"/>
</dbReference>
<evidence type="ECO:0000256" key="4">
    <source>
        <dbReference type="ARBA" id="ARBA00004653"/>
    </source>
</evidence>
<dbReference type="GO" id="GO:0006869">
    <property type="term" value="P:lipid transport"/>
    <property type="evidence" value="ECO:0007669"/>
    <property type="project" value="UniProtKB-KW"/>
</dbReference>
<feature type="compositionally biased region" description="Acidic residues" evidence="20">
    <location>
        <begin position="906"/>
        <end position="917"/>
    </location>
</feature>
<dbReference type="GO" id="GO:0034497">
    <property type="term" value="P:protein localization to phagophore assembly site"/>
    <property type="evidence" value="ECO:0007669"/>
    <property type="project" value="TreeGrafter"/>
</dbReference>
<evidence type="ECO:0000256" key="9">
    <source>
        <dbReference type="ARBA" id="ARBA00022989"/>
    </source>
</evidence>
<feature type="region of interest" description="Disordered" evidence="20">
    <location>
        <begin position="850"/>
        <end position="966"/>
    </location>
</feature>
<accession>F0XNF8</accession>
<evidence type="ECO:0000313" key="22">
    <source>
        <dbReference type="Proteomes" id="UP000007796"/>
    </source>
</evidence>
<comment type="similarity">
    <text evidence="5 19">Belongs to the ATG9 family.</text>
</comment>
<evidence type="ECO:0000256" key="3">
    <source>
        <dbReference type="ARBA" id="ARBA00004511"/>
    </source>
</evidence>
<keyword evidence="22" id="KW-1185">Reference proteome</keyword>
<evidence type="ECO:0000256" key="5">
    <source>
        <dbReference type="ARBA" id="ARBA00006185"/>
    </source>
</evidence>
<evidence type="ECO:0000256" key="8">
    <source>
        <dbReference type="ARBA" id="ARBA00022692"/>
    </source>
</evidence>
<organism evidence="22">
    <name type="scientific">Grosmannia clavigera (strain kw1407 / UAMH 11150)</name>
    <name type="common">Blue stain fungus</name>
    <name type="synonym">Graphiocladiella clavigera</name>
    <dbReference type="NCBI Taxonomy" id="655863"/>
    <lineage>
        <taxon>Eukaryota</taxon>
        <taxon>Fungi</taxon>
        <taxon>Dikarya</taxon>
        <taxon>Ascomycota</taxon>
        <taxon>Pezizomycotina</taxon>
        <taxon>Sordariomycetes</taxon>
        <taxon>Sordariomycetidae</taxon>
        <taxon>Ophiostomatales</taxon>
        <taxon>Ophiostomataceae</taxon>
        <taxon>Leptographium</taxon>
    </lineage>
</organism>
<keyword evidence="12 19" id="KW-0445">Lipid transport</keyword>
<dbReference type="AlphaFoldDB" id="F0XNF8"/>
<comment type="catalytic activity">
    <reaction evidence="18">
        <text>a 1,2-diacyl-sn-glycero-3-phosphocholine(in) = a 1,2-diacyl-sn-glycero-3-phosphocholine(out)</text>
        <dbReference type="Rhea" id="RHEA:38571"/>
        <dbReference type="ChEBI" id="CHEBI:57643"/>
    </reaction>
</comment>
<keyword evidence="14" id="KW-0968">Cytoplasmic vesicle</keyword>
<dbReference type="InterPro" id="IPR007241">
    <property type="entry name" value="Autophagy-rel_prot_9"/>
</dbReference>
<dbReference type="STRING" id="655863.F0XNF8"/>
<reference evidence="21 22" key="1">
    <citation type="journal article" date="2011" name="Proc. Natl. Acad. Sci. U.S.A.">
        <title>Genome and transcriptome analyses of the mountain pine beetle-fungal symbiont Grosmannia clavigera, a lodgepole pine pathogen.</title>
        <authorList>
            <person name="DiGuistini S."/>
            <person name="Wang Y."/>
            <person name="Liao N.Y."/>
            <person name="Taylor G."/>
            <person name="Tanguay P."/>
            <person name="Feau N."/>
            <person name="Henrissat B."/>
            <person name="Chan S.K."/>
            <person name="Hesse-Orce U."/>
            <person name="Alamouti S.M."/>
            <person name="Tsui C.K.M."/>
            <person name="Docking R.T."/>
            <person name="Levasseur A."/>
            <person name="Haridas S."/>
            <person name="Robertson G."/>
            <person name="Birol I."/>
            <person name="Holt R.A."/>
            <person name="Marra M.A."/>
            <person name="Hamelin R.C."/>
            <person name="Hirst M."/>
            <person name="Jones S.J.M."/>
            <person name="Bohlmann J."/>
            <person name="Breuil C."/>
        </authorList>
    </citation>
    <scope>NUCLEOTIDE SEQUENCE [LARGE SCALE GENOMIC DNA]</scope>
    <source>
        <strain evidence="22">kw1407 / UAMH 11150</strain>
    </source>
</reference>
<dbReference type="eggNOG" id="KOG2173">
    <property type="taxonomic scope" value="Eukaryota"/>
</dbReference>
<comment type="function">
    <text evidence="19">Phospholipid scramblase involved in autophagy. Cycles between the preautophagosomal structure/phagophore assembly site (PAS) and the cytoplasmic vesicle pool and supplies membrane for the growing autophagosome. Lipid scramblase activity plays a key role in preautophagosomal structure/phagophore assembly by distributing the phospholipids that arrive through ATG2 from the cytoplasmic to the luminal leaflet of the bilayer, thereby driving autophagosomal membrane expansion.</text>
</comment>
<feature type="region of interest" description="Disordered" evidence="20">
    <location>
        <begin position="789"/>
        <end position="817"/>
    </location>
</feature>
<evidence type="ECO:0000256" key="20">
    <source>
        <dbReference type="SAM" id="MobiDB-lite"/>
    </source>
</evidence>
<dbReference type="GO" id="GO:0000422">
    <property type="term" value="P:autophagy of mitochondrion"/>
    <property type="evidence" value="ECO:0007669"/>
    <property type="project" value="TreeGrafter"/>
</dbReference>
<feature type="region of interest" description="Disordered" evidence="20">
    <location>
        <begin position="86"/>
        <end position="118"/>
    </location>
</feature>
<evidence type="ECO:0000256" key="15">
    <source>
        <dbReference type="ARBA" id="ARBA00024479"/>
    </source>
</evidence>
<dbReference type="GO" id="GO:0005776">
    <property type="term" value="C:autophagosome"/>
    <property type="evidence" value="ECO:0007669"/>
    <property type="project" value="TreeGrafter"/>
</dbReference>
<keyword evidence="10 19" id="KW-0072">Autophagy</keyword>
<evidence type="ECO:0000256" key="1">
    <source>
        <dbReference type="ARBA" id="ARBA00004439"/>
    </source>
</evidence>
<keyword evidence="8 19" id="KW-0812">Transmembrane</keyword>
<comment type="catalytic activity">
    <reaction evidence="16">
        <text>a 1,2-diacyl-sn-glycero-3-phosphoethanolamine(in) = a 1,2-diacyl-sn-glycero-3-phosphoethanolamine(out)</text>
        <dbReference type="Rhea" id="RHEA:38895"/>
        <dbReference type="ChEBI" id="CHEBI:64612"/>
    </reaction>
</comment>
<feature type="transmembrane region" description="Helical" evidence="19">
    <location>
        <begin position="484"/>
        <end position="508"/>
    </location>
</feature>
<comment type="catalytic activity">
    <reaction evidence="15">
        <text>a 1,2-diacyl-sn-glycero-3-phospho-L-serine(in) = a 1,2-diacyl-sn-glycero-3-phospho-L-serine(out)</text>
        <dbReference type="Rhea" id="RHEA:38663"/>
        <dbReference type="ChEBI" id="CHEBI:57262"/>
    </reaction>
</comment>
<dbReference type="GO" id="GO:0000139">
    <property type="term" value="C:Golgi membrane"/>
    <property type="evidence" value="ECO:0007669"/>
    <property type="project" value="UniProtKB-SubCell"/>
</dbReference>
<dbReference type="GO" id="GO:0030659">
    <property type="term" value="C:cytoplasmic vesicle membrane"/>
    <property type="evidence" value="ECO:0007669"/>
    <property type="project" value="UniProtKB-SubCell"/>
</dbReference>
<keyword evidence="13 19" id="KW-0472">Membrane</keyword>
<dbReference type="GO" id="GO:0034727">
    <property type="term" value="P:piecemeal microautophagy of the nucleus"/>
    <property type="evidence" value="ECO:0007669"/>
    <property type="project" value="TreeGrafter"/>
</dbReference>
<gene>
    <name evidence="21" type="ORF">CMQ_1930</name>
</gene>
<dbReference type="GO" id="GO:0061709">
    <property type="term" value="P:reticulophagy"/>
    <property type="evidence" value="ECO:0007669"/>
    <property type="project" value="TreeGrafter"/>
</dbReference>
<feature type="compositionally biased region" description="Polar residues" evidence="20">
    <location>
        <begin position="873"/>
        <end position="882"/>
    </location>
</feature>
<dbReference type="InParanoid" id="F0XNF8"/>
<keyword evidence="11" id="KW-0333">Golgi apparatus</keyword>
<feature type="transmembrane region" description="Helical" evidence="19">
    <location>
        <begin position="312"/>
        <end position="335"/>
    </location>
</feature>
<dbReference type="GO" id="GO:0005789">
    <property type="term" value="C:endoplasmic reticulum membrane"/>
    <property type="evidence" value="ECO:0007669"/>
    <property type="project" value="UniProtKB-SubCell"/>
</dbReference>
<evidence type="ECO:0000256" key="7">
    <source>
        <dbReference type="ARBA" id="ARBA00022448"/>
    </source>
</evidence>
<evidence type="ECO:0000256" key="18">
    <source>
        <dbReference type="ARBA" id="ARBA00024631"/>
    </source>
</evidence>
<protein>
    <recommendedName>
        <fullName evidence="6 19">Autophagy-related protein 9</fullName>
    </recommendedName>
</protein>
<dbReference type="GeneID" id="25974863"/>